<keyword evidence="1" id="KW-0862">Zinc</keyword>
<comment type="caution">
    <text evidence="4">The sequence shown here is derived from an EMBL/GenBank/DDBJ whole genome shotgun (WGS) entry which is preliminary data.</text>
</comment>
<keyword evidence="2" id="KW-0732">Signal</keyword>
<dbReference type="SUPFAM" id="SSF50370">
    <property type="entry name" value="Ricin B-like lectins"/>
    <property type="match status" value="1"/>
</dbReference>
<dbReference type="Gene3D" id="2.80.10.50">
    <property type="match status" value="2"/>
</dbReference>
<evidence type="ECO:0000313" key="5">
    <source>
        <dbReference type="Proteomes" id="UP001597368"/>
    </source>
</evidence>
<dbReference type="PROSITE" id="PS50231">
    <property type="entry name" value="RICIN_B_LECTIN"/>
    <property type="match status" value="1"/>
</dbReference>
<dbReference type="PANTHER" id="PTHR12993:SF11">
    <property type="entry name" value="N-ACETYLGLUCOSAMINYL-PHOSPHATIDYLINOSITOL DE-N-ACETYLASE"/>
    <property type="match status" value="1"/>
</dbReference>
<dbReference type="Pfam" id="PF00652">
    <property type="entry name" value="Ricin_B_lectin"/>
    <property type="match status" value="1"/>
</dbReference>
<evidence type="ECO:0000259" key="3">
    <source>
        <dbReference type="SMART" id="SM00458"/>
    </source>
</evidence>
<dbReference type="PANTHER" id="PTHR12993">
    <property type="entry name" value="N-ACETYLGLUCOSAMINYL-PHOSPHATIDYLINOSITOL DE-N-ACETYLASE-RELATED"/>
    <property type="match status" value="1"/>
</dbReference>
<evidence type="ECO:0000256" key="1">
    <source>
        <dbReference type="ARBA" id="ARBA00022833"/>
    </source>
</evidence>
<dbReference type="InterPro" id="IPR000772">
    <property type="entry name" value="Ricin_B_lectin"/>
</dbReference>
<dbReference type="InterPro" id="IPR035992">
    <property type="entry name" value="Ricin_B-like_lectins"/>
</dbReference>
<dbReference type="SUPFAM" id="SSF102588">
    <property type="entry name" value="LmbE-like"/>
    <property type="match status" value="1"/>
</dbReference>
<dbReference type="CDD" id="cd23415">
    <property type="entry name" value="beta-trefoil_Ricin_AH"/>
    <property type="match status" value="1"/>
</dbReference>
<proteinExistence type="predicted"/>
<keyword evidence="5" id="KW-1185">Reference proteome</keyword>
<reference evidence="5" key="1">
    <citation type="journal article" date="2019" name="Int. J. Syst. Evol. Microbiol.">
        <title>The Global Catalogue of Microorganisms (GCM) 10K type strain sequencing project: providing services to taxonomists for standard genome sequencing and annotation.</title>
        <authorList>
            <consortium name="The Broad Institute Genomics Platform"/>
            <consortium name="The Broad Institute Genome Sequencing Center for Infectious Disease"/>
            <person name="Wu L."/>
            <person name="Ma J."/>
        </authorList>
    </citation>
    <scope>NUCLEOTIDE SEQUENCE [LARGE SCALE GENOMIC DNA]</scope>
    <source>
        <strain evidence="5">ICMP 6774ER</strain>
    </source>
</reference>
<dbReference type="InterPro" id="IPR003737">
    <property type="entry name" value="GlcNAc_PI_deacetylase-related"/>
</dbReference>
<feature type="signal peptide" evidence="2">
    <location>
        <begin position="1"/>
        <end position="25"/>
    </location>
</feature>
<gene>
    <name evidence="4" type="ORF">ACFSKW_40695</name>
</gene>
<feature type="domain" description="Ricin B lectin" evidence="3">
    <location>
        <begin position="312"/>
        <end position="427"/>
    </location>
</feature>
<name>A0ABW4T769_9ACTN</name>
<dbReference type="Proteomes" id="UP001597368">
    <property type="component" value="Unassembled WGS sequence"/>
</dbReference>
<dbReference type="RefSeq" id="WP_379579320.1">
    <property type="nucleotide sequence ID" value="NZ_JBHUFV010000061.1"/>
</dbReference>
<dbReference type="Pfam" id="PF02585">
    <property type="entry name" value="PIG-L"/>
    <property type="match status" value="1"/>
</dbReference>
<dbReference type="Gene3D" id="3.40.50.10320">
    <property type="entry name" value="LmbE-like"/>
    <property type="match status" value="1"/>
</dbReference>
<organism evidence="4 5">
    <name type="scientific">Nonomuraea mangrovi</name>
    <dbReference type="NCBI Taxonomy" id="2316207"/>
    <lineage>
        <taxon>Bacteria</taxon>
        <taxon>Bacillati</taxon>
        <taxon>Actinomycetota</taxon>
        <taxon>Actinomycetes</taxon>
        <taxon>Streptosporangiales</taxon>
        <taxon>Streptosporangiaceae</taxon>
        <taxon>Nonomuraea</taxon>
    </lineage>
</organism>
<dbReference type="SMART" id="SM00458">
    <property type="entry name" value="RICIN"/>
    <property type="match status" value="1"/>
</dbReference>
<evidence type="ECO:0000313" key="4">
    <source>
        <dbReference type="EMBL" id="MFD1937808.1"/>
    </source>
</evidence>
<accession>A0ABW4T769</accession>
<dbReference type="EMBL" id="JBHUFV010000061">
    <property type="protein sequence ID" value="MFD1937808.1"/>
    <property type="molecule type" value="Genomic_DNA"/>
</dbReference>
<feature type="chain" id="PRO_5047383864" evidence="2">
    <location>
        <begin position="26"/>
        <end position="439"/>
    </location>
</feature>
<evidence type="ECO:0000256" key="2">
    <source>
        <dbReference type="SAM" id="SignalP"/>
    </source>
</evidence>
<protein>
    <submittedName>
        <fullName evidence="4">Ricin-type beta-trefoil lectin domain protein</fullName>
    </submittedName>
</protein>
<sequence length="439" mass="47175">MKSVVTALLSCWVLLVGLIVAPVHATVCARTTLVSVAHQDDDLLFVNPALSDDYDAGTCLRVVYLTAGDAGRTADYVRERENGVRAAYAFMAGASNAWRRSDIDGIRAFSLDRPPAGRGEIQLLFVGLPDGFPRGRGSSAQGRQSLLKLFRGGIDRISTVDGSARYDERTLVATLQKLIERFEPDTIRTMDHQSTRLGFSLDEPVDHSDHAVTARYTLLAARRAMAATPGLRPAIVFYRGYGISALPENLTPGESARKSAIFAEYVRWVGCEQAVCPSAPATLAAGDQNWVSRQYRREIPAPAPGTIVSWMGATGAPNDDASTARCLEAGPGGAVRTQACDGTRAQGWYVSGARLRSTLNGGCLSAGRAPAIAACDGGRSQRWTLAPDGRIRNAAGCLHQDDLLDRHARLRVAECDGGRPEQRWFHAVDPRRGSTRAGG</sequence>
<dbReference type="InterPro" id="IPR024078">
    <property type="entry name" value="LmbE-like_dom_sf"/>
</dbReference>